<sequence>MSYPTPDQVENCGPEEAKKLAKEFVTIKRNEINWSMAHDEQPFLYLDEQNALLKEKFKEYQGKLKNLPSGSNSLPVRKRYNHEKFLEILKKVKNIREKHNVFQNKMNEAMQMRENAKLGLATFQKRLATEGEDAKLILKEMWADERFTCWSNIMFGQLEEEWMNLKLSQQMDRCLVEIGTVR</sequence>
<protein>
    <submittedName>
        <fullName evidence="1">Uncharacterized protein</fullName>
    </submittedName>
</protein>
<dbReference type="EMBL" id="CAXLJM020000051">
    <property type="protein sequence ID" value="CAL8115920.1"/>
    <property type="molecule type" value="Genomic_DNA"/>
</dbReference>
<evidence type="ECO:0000313" key="1">
    <source>
        <dbReference type="EMBL" id="CAL8115920.1"/>
    </source>
</evidence>
<organism evidence="1 2">
    <name type="scientific">Orchesella dallaii</name>
    <dbReference type="NCBI Taxonomy" id="48710"/>
    <lineage>
        <taxon>Eukaryota</taxon>
        <taxon>Metazoa</taxon>
        <taxon>Ecdysozoa</taxon>
        <taxon>Arthropoda</taxon>
        <taxon>Hexapoda</taxon>
        <taxon>Collembola</taxon>
        <taxon>Entomobryomorpha</taxon>
        <taxon>Entomobryoidea</taxon>
        <taxon>Orchesellidae</taxon>
        <taxon>Orchesellinae</taxon>
        <taxon>Orchesella</taxon>
    </lineage>
</organism>
<proteinExistence type="predicted"/>
<comment type="caution">
    <text evidence="1">The sequence shown here is derived from an EMBL/GenBank/DDBJ whole genome shotgun (WGS) entry which is preliminary data.</text>
</comment>
<accession>A0ABP1R2G8</accession>
<evidence type="ECO:0000313" key="2">
    <source>
        <dbReference type="Proteomes" id="UP001642540"/>
    </source>
</evidence>
<keyword evidence="2" id="KW-1185">Reference proteome</keyword>
<dbReference type="Proteomes" id="UP001642540">
    <property type="component" value="Unassembled WGS sequence"/>
</dbReference>
<reference evidence="1 2" key="1">
    <citation type="submission" date="2024-08" db="EMBL/GenBank/DDBJ databases">
        <authorList>
            <person name="Cucini C."/>
            <person name="Frati F."/>
        </authorList>
    </citation>
    <scope>NUCLEOTIDE SEQUENCE [LARGE SCALE GENOMIC DNA]</scope>
</reference>
<name>A0ABP1R2G8_9HEXA</name>
<gene>
    <name evidence="1" type="ORF">ODALV1_LOCUS17072</name>
</gene>